<evidence type="ECO:0000256" key="1">
    <source>
        <dbReference type="SAM" id="MobiDB-lite"/>
    </source>
</evidence>
<reference evidence="2" key="1">
    <citation type="submission" date="2018-12" db="EMBL/GenBank/DDBJ databases">
        <authorList>
            <person name="Jadhav K."/>
            <person name="Kushwaha B."/>
            <person name="Jadhav I."/>
        </authorList>
    </citation>
    <scope>NUCLEOTIDE SEQUENCE [LARGE SCALE GENOMIC DNA]</scope>
    <source>
        <strain evidence="2">SBS 10</strain>
    </source>
</reference>
<protein>
    <submittedName>
        <fullName evidence="2">Uncharacterized protein</fullName>
    </submittedName>
</protein>
<feature type="region of interest" description="Disordered" evidence="1">
    <location>
        <begin position="50"/>
        <end position="69"/>
    </location>
</feature>
<sequence>MDAETTLDWPPSSNGEGSAWLLNCPRSMTAATTGRDEIGLADDAQLDHFPHELRPHQKRSKGVSATPSTDAWDSIMKNAVAVLLDHAPGTRLLAHNLRRCSWQGDSREIDLTHNAAPADDPRKWRSSSTWACRQAGNRRRPSAGSAPSSTRQ</sequence>
<evidence type="ECO:0000313" key="2">
    <source>
        <dbReference type="EMBL" id="RUA23273.1"/>
    </source>
</evidence>
<proteinExistence type="predicted"/>
<gene>
    <name evidence="2" type="ORF">DSL92_00640</name>
</gene>
<organism evidence="2">
    <name type="scientific">Billgrantia gudaonensis</name>
    <dbReference type="NCBI Taxonomy" id="376427"/>
    <lineage>
        <taxon>Bacteria</taxon>
        <taxon>Pseudomonadati</taxon>
        <taxon>Pseudomonadota</taxon>
        <taxon>Gammaproteobacteria</taxon>
        <taxon>Oceanospirillales</taxon>
        <taxon>Halomonadaceae</taxon>
        <taxon>Billgrantia</taxon>
    </lineage>
</organism>
<dbReference type="AlphaFoldDB" id="A0A3S0NEN2"/>
<accession>A0A3S0NEN2</accession>
<dbReference type="EMBL" id="RXHI01000001">
    <property type="protein sequence ID" value="RUA23273.1"/>
    <property type="molecule type" value="Genomic_DNA"/>
</dbReference>
<feature type="compositionally biased region" description="Low complexity" evidence="1">
    <location>
        <begin position="142"/>
        <end position="152"/>
    </location>
</feature>
<name>A0A3S0NEN2_9GAMM</name>
<comment type="caution">
    <text evidence="2">The sequence shown here is derived from an EMBL/GenBank/DDBJ whole genome shotgun (WGS) entry which is preliminary data.</text>
</comment>
<feature type="region of interest" description="Disordered" evidence="1">
    <location>
        <begin position="112"/>
        <end position="152"/>
    </location>
</feature>